<evidence type="ECO:0000313" key="2">
    <source>
        <dbReference type="Proteomes" id="UP001396334"/>
    </source>
</evidence>
<protein>
    <submittedName>
        <fullName evidence="1">Uncharacterized protein</fullName>
    </submittedName>
</protein>
<keyword evidence="2" id="KW-1185">Reference proteome</keyword>
<dbReference type="EMBL" id="JBBPBN010000046">
    <property type="protein sequence ID" value="KAK8995138.1"/>
    <property type="molecule type" value="Genomic_DNA"/>
</dbReference>
<evidence type="ECO:0000313" key="1">
    <source>
        <dbReference type="EMBL" id="KAK8995138.1"/>
    </source>
</evidence>
<sequence>MGQSFRQISYNCRWSTDNSVVSKFHSPLLTLSVPPDRPEQFCPRPHLFPFVLSSCLSSHFARHLVCAVSSFADFAESGFHPDCYGATSVSFPC</sequence>
<accession>A0ABR2Q365</accession>
<organism evidence="1 2">
    <name type="scientific">Hibiscus sabdariffa</name>
    <name type="common">roselle</name>
    <dbReference type="NCBI Taxonomy" id="183260"/>
    <lineage>
        <taxon>Eukaryota</taxon>
        <taxon>Viridiplantae</taxon>
        <taxon>Streptophyta</taxon>
        <taxon>Embryophyta</taxon>
        <taxon>Tracheophyta</taxon>
        <taxon>Spermatophyta</taxon>
        <taxon>Magnoliopsida</taxon>
        <taxon>eudicotyledons</taxon>
        <taxon>Gunneridae</taxon>
        <taxon>Pentapetalae</taxon>
        <taxon>rosids</taxon>
        <taxon>malvids</taxon>
        <taxon>Malvales</taxon>
        <taxon>Malvaceae</taxon>
        <taxon>Malvoideae</taxon>
        <taxon>Hibiscus</taxon>
    </lineage>
</organism>
<proteinExistence type="predicted"/>
<name>A0ABR2Q365_9ROSI</name>
<dbReference type="Proteomes" id="UP001396334">
    <property type="component" value="Unassembled WGS sequence"/>
</dbReference>
<gene>
    <name evidence="1" type="ORF">V6N11_069586</name>
</gene>
<comment type="caution">
    <text evidence="1">The sequence shown here is derived from an EMBL/GenBank/DDBJ whole genome shotgun (WGS) entry which is preliminary data.</text>
</comment>
<reference evidence="1 2" key="1">
    <citation type="journal article" date="2024" name="G3 (Bethesda)">
        <title>Genome assembly of Hibiscus sabdariffa L. provides insights into metabolisms of medicinal natural products.</title>
        <authorList>
            <person name="Kim T."/>
        </authorList>
    </citation>
    <scope>NUCLEOTIDE SEQUENCE [LARGE SCALE GENOMIC DNA]</scope>
    <source>
        <strain evidence="1">TK-2024</strain>
        <tissue evidence="1">Old leaves</tissue>
    </source>
</reference>